<evidence type="ECO:0000313" key="1">
    <source>
        <dbReference type="EMBL" id="SDL05506.1"/>
    </source>
</evidence>
<proteinExistence type="predicted"/>
<keyword evidence="2" id="KW-1185">Reference proteome</keyword>
<name>A0A1G9GXW6_9RHOB</name>
<reference evidence="2" key="1">
    <citation type="submission" date="2016-10" db="EMBL/GenBank/DDBJ databases">
        <authorList>
            <person name="Varghese N."/>
            <person name="Submissions S."/>
        </authorList>
    </citation>
    <scope>NUCLEOTIDE SEQUENCE [LARGE SCALE GENOMIC DNA]</scope>
    <source>
        <strain evidence="2">CGMCC 1.10789</strain>
    </source>
</reference>
<dbReference type="OrthoDB" id="7730222at2"/>
<dbReference type="RefSeq" id="WP_143004505.1">
    <property type="nucleotide sequence ID" value="NZ_FNFV01000009.1"/>
</dbReference>
<organism evidence="1 2">
    <name type="scientific">Meinhardsimonia xiamenensis</name>
    <dbReference type="NCBI Taxonomy" id="990712"/>
    <lineage>
        <taxon>Bacteria</taxon>
        <taxon>Pseudomonadati</taxon>
        <taxon>Pseudomonadota</taxon>
        <taxon>Alphaproteobacteria</taxon>
        <taxon>Rhodobacterales</taxon>
        <taxon>Paracoccaceae</taxon>
        <taxon>Meinhardsimonia</taxon>
    </lineage>
</organism>
<sequence>MSCRTADFLLSTRRRSVGAPPFIGLLPLEDGAFKRALDEARQFLDRRADRIDAFFRKFPNLATWLVTHSLSEGYGDDGHAVYPHIENTLCVPLQYQQHRKALFNSFCTTCERFGLPTRGFERDVDVYLLHAGVSQAQLPHLVDAFLRQEKAFGPPPTESTAELNRWEDDALYFLPPSVNVLRRAILWDETAWHAALFARLRQDPEGFVPAIEFERQFKAVLEERLKETNSAPSRRGREALAPRPKLHWQSGGLVLRLPRTEGRIRLCFDGAQRPLRLRGGEDWPLPQPWPSEIRWEISGQTGQLEFLARGGCAVFDRITGHYLREIPRGAGDVEIDSRDIIILAREPFSVAGEAAFEPESDSFVGFATLGPHAVTVDHDGTQTGLKARPRRRLLLTGSPIADGPRGPLYGRSSRLRVETGLGRSEIRAVRVTLGAQSRLIQIPISADGFGDIGIGEILTEFEGAEAEDPIRLRAELMAPNAGSADVHGSGIGLSAWVWPGFRGTDGIVLESESAVSNLVQDECLHVGRDDHGQLCLEPGGGYSIARAVFDIEGVHVPFDLPWPDVTVVWRRADGSVAPLPLGTRLSVGEDDRFDTICVRCPDQKAQLIIRGRREEAPFIGGLTRNLAVRDLLTPSADERVMLRRSNGSEVLLFELVAALAPLEINLLPASDAIRLRLKFAEPVDAVAVEIENEIGEIVLAEAALRYRPVATRRPEWFHADVRDNNAHAVDLTIDTDWLDDGPRLAQLLIRPEGREGWRPLRNSRGDSFAIAISNPAADKFVRDDEIQRRFETLCRWLSDCYAVECWPTLERTIVSRWKALGLRLRALPGGDSAIMRAASIPPPDHAAPGWVPILHPLCFAPDLYAAAPRAFATLAASSDHGIAEMAALATLDTARLRDLSHLHAAIFPGFENWKQANETGARLERFSPGRYFQFLQIFDTDPSAGWFWRGTPLLGPDHWRAAHIRLIERLDAAGLFVEDTAEEGPNSRRQQSLQRLMHAAWKFAPETLRPPVPRRRQEAQEPDQVDLWASALLCGFAKASRFNEVAQYVDAISARAEMSPEQALTSIAFMLRLAPELFAFHLLLWQIAKERP</sequence>
<evidence type="ECO:0000313" key="2">
    <source>
        <dbReference type="Proteomes" id="UP000199328"/>
    </source>
</evidence>
<accession>A0A1G9GXW6</accession>
<gene>
    <name evidence="1" type="ORF">SAMN05216257_10958</name>
</gene>
<protein>
    <submittedName>
        <fullName evidence="1">Uncharacterized protein</fullName>
    </submittedName>
</protein>
<dbReference type="EMBL" id="FNFV01000009">
    <property type="protein sequence ID" value="SDL05506.1"/>
    <property type="molecule type" value="Genomic_DNA"/>
</dbReference>
<dbReference type="Proteomes" id="UP000199328">
    <property type="component" value="Unassembled WGS sequence"/>
</dbReference>
<dbReference type="AlphaFoldDB" id="A0A1G9GXW6"/>
<dbReference type="STRING" id="990712.SAMN05216257_10958"/>